<organism evidence="1">
    <name type="scientific">Tanacetum cinerariifolium</name>
    <name type="common">Dalmatian daisy</name>
    <name type="synonym">Chrysanthemum cinerariifolium</name>
    <dbReference type="NCBI Taxonomy" id="118510"/>
    <lineage>
        <taxon>Eukaryota</taxon>
        <taxon>Viridiplantae</taxon>
        <taxon>Streptophyta</taxon>
        <taxon>Embryophyta</taxon>
        <taxon>Tracheophyta</taxon>
        <taxon>Spermatophyta</taxon>
        <taxon>Magnoliopsida</taxon>
        <taxon>eudicotyledons</taxon>
        <taxon>Gunneridae</taxon>
        <taxon>Pentapetalae</taxon>
        <taxon>asterids</taxon>
        <taxon>campanulids</taxon>
        <taxon>Asterales</taxon>
        <taxon>Asteraceae</taxon>
        <taxon>Asteroideae</taxon>
        <taxon>Anthemideae</taxon>
        <taxon>Anthemidinae</taxon>
        <taxon>Tanacetum</taxon>
    </lineage>
</organism>
<protein>
    <submittedName>
        <fullName evidence="1">Uncharacterized protein</fullName>
    </submittedName>
</protein>
<dbReference type="AlphaFoldDB" id="A0A699UM36"/>
<accession>A0A699UM36</accession>
<name>A0A699UM36_TANCI</name>
<gene>
    <name evidence="1" type="ORF">Tci_892733</name>
</gene>
<evidence type="ECO:0000313" key="1">
    <source>
        <dbReference type="EMBL" id="GFD20764.1"/>
    </source>
</evidence>
<sequence>QSEDELEEEDEKAMSTKFVDNLVPTTETLTATLPESFVLSAGVDETKARLGDFVPREDECLTSDS</sequence>
<comment type="caution">
    <text evidence="1">The sequence shown here is derived from an EMBL/GenBank/DDBJ whole genome shotgun (WGS) entry which is preliminary data.</text>
</comment>
<proteinExistence type="predicted"/>
<reference evidence="1" key="1">
    <citation type="journal article" date="2019" name="Sci. Rep.">
        <title>Draft genome of Tanacetum cinerariifolium, the natural source of mosquito coil.</title>
        <authorList>
            <person name="Yamashiro T."/>
            <person name="Shiraishi A."/>
            <person name="Satake H."/>
            <person name="Nakayama K."/>
        </authorList>
    </citation>
    <scope>NUCLEOTIDE SEQUENCE</scope>
</reference>
<dbReference type="EMBL" id="BKCJ011324652">
    <property type="protein sequence ID" value="GFD20764.1"/>
    <property type="molecule type" value="Genomic_DNA"/>
</dbReference>
<feature type="non-terminal residue" evidence="1">
    <location>
        <position position="1"/>
    </location>
</feature>